<organism evidence="1 2">
    <name type="scientific">Peronospora matthiolae</name>
    <dbReference type="NCBI Taxonomy" id="2874970"/>
    <lineage>
        <taxon>Eukaryota</taxon>
        <taxon>Sar</taxon>
        <taxon>Stramenopiles</taxon>
        <taxon>Oomycota</taxon>
        <taxon>Peronosporomycetes</taxon>
        <taxon>Peronosporales</taxon>
        <taxon>Peronosporaceae</taxon>
        <taxon>Peronospora</taxon>
    </lineage>
</organism>
<comment type="caution">
    <text evidence="1">The sequence shown here is derived from an EMBL/GenBank/DDBJ whole genome shotgun (WGS) entry which is preliminary data.</text>
</comment>
<proteinExistence type="predicted"/>
<name>A0AAV1V3W7_9STRA</name>
<reference evidence="1" key="1">
    <citation type="submission" date="2024-01" db="EMBL/GenBank/DDBJ databases">
        <authorList>
            <person name="Webb A."/>
        </authorList>
    </citation>
    <scope>NUCLEOTIDE SEQUENCE</scope>
    <source>
        <strain evidence="1">Pm1</strain>
    </source>
</reference>
<dbReference type="Proteomes" id="UP001162060">
    <property type="component" value="Unassembled WGS sequence"/>
</dbReference>
<dbReference type="EMBL" id="CAKLBY020000258">
    <property type="protein sequence ID" value="CAK7940485.1"/>
    <property type="molecule type" value="Genomic_DNA"/>
</dbReference>
<dbReference type="AlphaFoldDB" id="A0AAV1V3W7"/>
<evidence type="ECO:0000313" key="2">
    <source>
        <dbReference type="Proteomes" id="UP001162060"/>
    </source>
</evidence>
<evidence type="ECO:0000313" key="1">
    <source>
        <dbReference type="EMBL" id="CAK7940485.1"/>
    </source>
</evidence>
<protein>
    <submittedName>
        <fullName evidence="1">Uncharacterized protein</fullName>
    </submittedName>
</protein>
<sequence length="150" mass="16420">MNPMHVPRARRSGFSRLSLQSETTALVRRHKVVAAAAVAAPVGHKSSRVRTLRRSFVPSTSRETDVQSKACRLVIAARGASERHTRTVAVALSIGFPLAKEVVVEPLPLHETTNRSRKSDRLFGYYWAPIPTAAPSSSSQTPRVVRIVVS</sequence>
<accession>A0AAV1V3W7</accession>
<gene>
    <name evidence="1" type="ORF">PM001_LOCUS25635</name>
</gene>